<evidence type="ECO:0000313" key="1">
    <source>
        <dbReference type="EMBL" id="KAL2619801.1"/>
    </source>
</evidence>
<proteinExistence type="predicted"/>
<name>A0ABD1XZ80_9MARC</name>
<keyword evidence="3" id="KW-1185">Reference proteome</keyword>
<gene>
    <name evidence="1" type="ORF">R1flu_000006</name>
    <name evidence="2" type="ORF">R1flu_000013</name>
</gene>
<dbReference type="Proteomes" id="UP001605036">
    <property type="component" value="Unassembled WGS sequence"/>
</dbReference>
<evidence type="ECO:0000313" key="2">
    <source>
        <dbReference type="EMBL" id="KAL2619808.1"/>
    </source>
</evidence>
<sequence>MRKLCGFKDFGVSSESGHAPVRNVRKMNLEMNLRKIYHPQARRMAFVLVQVSPDSEVVCESCGVGKLLRFRVLRRSPGCLESPGYLESCARKVRIEPIAVSDPARARLGIESIPFSEPGDWSRARARFRSLESRVLRAQGGIESIGFSGSAVRSGRWVTFSDPGVCRVDTFLGSPSPARKNRVDTFSGAWRLESCARKVPEAGVPSPARGVDTFLGFCGAVRCGAADE</sequence>
<dbReference type="AlphaFoldDB" id="A0ABD1XZ80"/>
<protein>
    <submittedName>
        <fullName evidence="2">Uncharacterized protein</fullName>
    </submittedName>
</protein>
<accession>A0ABD1XZ80</accession>
<dbReference type="EMBL" id="JBHFFA010000006">
    <property type="protein sequence ID" value="KAL2619801.1"/>
    <property type="molecule type" value="Genomic_DNA"/>
</dbReference>
<evidence type="ECO:0000313" key="3">
    <source>
        <dbReference type="Proteomes" id="UP001605036"/>
    </source>
</evidence>
<reference evidence="2 3" key="1">
    <citation type="submission" date="2024-09" db="EMBL/GenBank/DDBJ databases">
        <title>Chromosome-scale assembly of Riccia fluitans.</title>
        <authorList>
            <person name="Paukszto L."/>
            <person name="Sawicki J."/>
            <person name="Karawczyk K."/>
            <person name="Piernik-Szablinska J."/>
            <person name="Szczecinska M."/>
            <person name="Mazdziarz M."/>
        </authorList>
    </citation>
    <scope>NUCLEOTIDE SEQUENCE [LARGE SCALE GENOMIC DNA]</scope>
    <source>
        <strain evidence="2">Rf_01</strain>
        <tissue evidence="2">Aerial parts of the thallus</tissue>
    </source>
</reference>
<comment type="caution">
    <text evidence="2">The sequence shown here is derived from an EMBL/GenBank/DDBJ whole genome shotgun (WGS) entry which is preliminary data.</text>
</comment>
<organism evidence="2 3">
    <name type="scientific">Riccia fluitans</name>
    <dbReference type="NCBI Taxonomy" id="41844"/>
    <lineage>
        <taxon>Eukaryota</taxon>
        <taxon>Viridiplantae</taxon>
        <taxon>Streptophyta</taxon>
        <taxon>Embryophyta</taxon>
        <taxon>Marchantiophyta</taxon>
        <taxon>Marchantiopsida</taxon>
        <taxon>Marchantiidae</taxon>
        <taxon>Marchantiales</taxon>
        <taxon>Ricciaceae</taxon>
        <taxon>Riccia</taxon>
    </lineage>
</organism>
<dbReference type="EMBL" id="JBHFFA010000006">
    <property type="protein sequence ID" value="KAL2619808.1"/>
    <property type="molecule type" value="Genomic_DNA"/>
</dbReference>